<dbReference type="GeneID" id="59149298"/>
<feature type="domain" description="AAA+ ATPase" evidence="5">
    <location>
        <begin position="1"/>
        <end position="194"/>
    </location>
</feature>
<organism evidence="6 7">
    <name type="scientific">Infirmifilum lucidum</name>
    <dbReference type="NCBI Taxonomy" id="2776706"/>
    <lineage>
        <taxon>Archaea</taxon>
        <taxon>Thermoproteota</taxon>
        <taxon>Thermoprotei</taxon>
        <taxon>Thermofilales</taxon>
        <taxon>Thermofilaceae</taxon>
        <taxon>Infirmifilum</taxon>
    </lineage>
</organism>
<evidence type="ECO:0000256" key="2">
    <source>
        <dbReference type="ARBA" id="ARBA00022741"/>
    </source>
</evidence>
<evidence type="ECO:0000256" key="3">
    <source>
        <dbReference type="ARBA" id="ARBA00022801"/>
    </source>
</evidence>
<keyword evidence="4" id="KW-0342">GTP-binding</keyword>
<sequence>MKSVVLFIGPAGSGKTSLTAAFGKWLWSRMVTPAAYVNLDPGVEYLPYRPDIDIRQYVTVEEVMKKYGLGPNGALIKSIEIACKYLDDILERASKLPAPYVLVDTPGQMELFLFREFGPRFVEKFKKAGHIIGVVILDPTLMRKAQDIVSLKLLSLLTSLRLGVDVIPVINKADAVEEGEILRDDERLRLELSRESEGVIGEISERILDLLNDYRLATRVPLVSATTGKGLEELYDMLHEIFCACGDLT</sequence>
<dbReference type="RefSeq" id="WP_192818175.1">
    <property type="nucleotide sequence ID" value="NZ_CP062310.1"/>
</dbReference>
<dbReference type="AlphaFoldDB" id="A0A7L9FGR8"/>
<dbReference type="InterPro" id="IPR004130">
    <property type="entry name" value="Gpn"/>
</dbReference>
<evidence type="ECO:0000256" key="1">
    <source>
        <dbReference type="ARBA" id="ARBA00005290"/>
    </source>
</evidence>
<dbReference type="GO" id="GO:0003924">
    <property type="term" value="F:GTPase activity"/>
    <property type="evidence" value="ECO:0007669"/>
    <property type="project" value="TreeGrafter"/>
</dbReference>
<gene>
    <name evidence="6" type="ORF">IG193_05340</name>
</gene>
<accession>A0A7L9FGR8</accession>
<name>A0A7L9FGR8_9CREN</name>
<evidence type="ECO:0000259" key="5">
    <source>
        <dbReference type="SMART" id="SM00382"/>
    </source>
</evidence>
<keyword evidence="7" id="KW-1185">Reference proteome</keyword>
<evidence type="ECO:0000256" key="4">
    <source>
        <dbReference type="ARBA" id="ARBA00023134"/>
    </source>
</evidence>
<dbReference type="Pfam" id="PF03029">
    <property type="entry name" value="ATP_bind_1"/>
    <property type="match status" value="1"/>
</dbReference>
<dbReference type="EMBL" id="CP062310">
    <property type="protein sequence ID" value="QOJ78203.1"/>
    <property type="molecule type" value="Genomic_DNA"/>
</dbReference>
<dbReference type="PANTHER" id="PTHR21231">
    <property type="entry name" value="XPA-BINDING PROTEIN 1-RELATED"/>
    <property type="match status" value="1"/>
</dbReference>
<keyword evidence="3" id="KW-0378">Hydrolase</keyword>
<dbReference type="InParanoid" id="A0A7L9FGR8"/>
<dbReference type="KEGG" id="thel:IG193_05340"/>
<dbReference type="InterPro" id="IPR003593">
    <property type="entry name" value="AAA+_ATPase"/>
</dbReference>
<dbReference type="Proteomes" id="UP000594121">
    <property type="component" value="Chromosome"/>
</dbReference>
<dbReference type="InterPro" id="IPR027417">
    <property type="entry name" value="P-loop_NTPase"/>
</dbReference>
<proteinExistence type="inferred from homology"/>
<protein>
    <submittedName>
        <fullName evidence="6">ATP/GTP-binding protein</fullName>
    </submittedName>
</protein>
<evidence type="ECO:0000313" key="7">
    <source>
        <dbReference type="Proteomes" id="UP000594121"/>
    </source>
</evidence>
<dbReference type="GO" id="GO:0005525">
    <property type="term" value="F:GTP binding"/>
    <property type="evidence" value="ECO:0007669"/>
    <property type="project" value="UniProtKB-KW"/>
</dbReference>
<comment type="similarity">
    <text evidence="1">Belongs to the GPN-loop GTPase family.</text>
</comment>
<evidence type="ECO:0000313" key="6">
    <source>
        <dbReference type="EMBL" id="QOJ78203.1"/>
    </source>
</evidence>
<keyword evidence="2" id="KW-0547">Nucleotide-binding</keyword>
<dbReference type="PANTHER" id="PTHR21231:SF8">
    <property type="entry name" value="GPN-LOOP GTPASE 1"/>
    <property type="match status" value="1"/>
</dbReference>
<dbReference type="Gene3D" id="3.40.50.300">
    <property type="entry name" value="P-loop containing nucleotide triphosphate hydrolases"/>
    <property type="match status" value="1"/>
</dbReference>
<reference evidence="6 7" key="1">
    <citation type="submission" date="2020-10" db="EMBL/GenBank/DDBJ databases">
        <title>Thermofilum lucidum 3507LT sp. nov. a novel member of Thermofilaceae family isolated from Chile hot spring, and proposal of description order Thermofilales.</title>
        <authorList>
            <person name="Zayulina K.S."/>
            <person name="Elcheninov A.G."/>
            <person name="Toshchakov S.V."/>
            <person name="Kublanov I.V."/>
        </authorList>
    </citation>
    <scope>NUCLEOTIDE SEQUENCE [LARGE SCALE GENOMIC DNA]</scope>
    <source>
        <strain evidence="6 7">3507LT</strain>
    </source>
</reference>
<dbReference type="SMART" id="SM00382">
    <property type="entry name" value="AAA"/>
    <property type="match status" value="1"/>
</dbReference>
<dbReference type="SUPFAM" id="SSF52540">
    <property type="entry name" value="P-loop containing nucleoside triphosphate hydrolases"/>
    <property type="match status" value="1"/>
</dbReference>